<protein>
    <submittedName>
        <fullName evidence="1">Uncharacterized protein</fullName>
    </submittedName>
</protein>
<dbReference type="EMBL" id="AUPC02000024">
    <property type="protein sequence ID" value="POG79576.1"/>
    <property type="molecule type" value="Genomic_DNA"/>
</dbReference>
<keyword evidence="2" id="KW-1185">Reference proteome</keyword>
<organism evidence="1 2">
    <name type="scientific">Rhizophagus irregularis (strain DAOM 181602 / DAOM 197198 / MUCL 43194)</name>
    <name type="common">Arbuscular mycorrhizal fungus</name>
    <name type="synonym">Glomus intraradices</name>
    <dbReference type="NCBI Taxonomy" id="747089"/>
    <lineage>
        <taxon>Eukaryota</taxon>
        <taxon>Fungi</taxon>
        <taxon>Fungi incertae sedis</taxon>
        <taxon>Mucoromycota</taxon>
        <taxon>Glomeromycotina</taxon>
        <taxon>Glomeromycetes</taxon>
        <taxon>Glomerales</taxon>
        <taxon>Glomeraceae</taxon>
        <taxon>Rhizophagus</taxon>
    </lineage>
</organism>
<comment type="caution">
    <text evidence="1">The sequence shown here is derived from an EMBL/GenBank/DDBJ whole genome shotgun (WGS) entry which is preliminary data.</text>
</comment>
<name>A0A2P4QPL7_RHIID</name>
<reference evidence="1 2" key="2">
    <citation type="journal article" date="2018" name="New Phytol.">
        <title>High intraspecific genome diversity in the model arbuscular mycorrhizal symbiont Rhizophagus irregularis.</title>
        <authorList>
            <person name="Chen E.C.H."/>
            <person name="Morin E."/>
            <person name="Beaudet D."/>
            <person name="Noel J."/>
            <person name="Yildirir G."/>
            <person name="Ndikumana S."/>
            <person name="Charron P."/>
            <person name="St-Onge C."/>
            <person name="Giorgi J."/>
            <person name="Kruger M."/>
            <person name="Marton T."/>
            <person name="Ropars J."/>
            <person name="Grigoriev I.V."/>
            <person name="Hainaut M."/>
            <person name="Henrissat B."/>
            <person name="Roux C."/>
            <person name="Martin F."/>
            <person name="Corradi N."/>
        </authorList>
    </citation>
    <scope>NUCLEOTIDE SEQUENCE [LARGE SCALE GENOMIC DNA]</scope>
    <source>
        <strain evidence="1 2">DAOM 197198</strain>
    </source>
</reference>
<sequence>MYKERMVYFVSCLTNLNNKLSRFQDDDTNGFTGRILSLKKEKMFELNLPTFYNLFEFNSFGTNYYIIWKINVRKVISTDCILKFVVEQGEKNSNELHAREHIMRYKDILKFEGLGWLEYMLPKYIWKPKCRLSIEITGSIDMQIDYVRFTRINIGKSNKLIRLPNMRYLLPNHQNICQNVPETFKDKYFLRKEMENLIELKDII</sequence>
<accession>A0A2P4QPL7</accession>
<dbReference type="AlphaFoldDB" id="A0A2P4QPL7"/>
<evidence type="ECO:0000313" key="2">
    <source>
        <dbReference type="Proteomes" id="UP000018888"/>
    </source>
</evidence>
<reference evidence="1 2" key="1">
    <citation type="journal article" date="2013" name="Proc. Natl. Acad. Sci. U.S.A.">
        <title>Genome of an arbuscular mycorrhizal fungus provides insight into the oldest plant symbiosis.</title>
        <authorList>
            <person name="Tisserant E."/>
            <person name="Malbreil M."/>
            <person name="Kuo A."/>
            <person name="Kohler A."/>
            <person name="Symeonidi A."/>
            <person name="Balestrini R."/>
            <person name="Charron P."/>
            <person name="Duensing N."/>
            <person name="Frei Dit Frey N."/>
            <person name="Gianinazzi-Pearson V."/>
            <person name="Gilbert L.B."/>
            <person name="Handa Y."/>
            <person name="Herr J.R."/>
            <person name="Hijri M."/>
            <person name="Koul R."/>
            <person name="Kawaguchi M."/>
            <person name="Krajinski F."/>
            <person name="Lammers P.J."/>
            <person name="Masclaux F.G."/>
            <person name="Murat C."/>
            <person name="Morin E."/>
            <person name="Ndikumana S."/>
            <person name="Pagni M."/>
            <person name="Petitpierre D."/>
            <person name="Requena N."/>
            <person name="Rosikiewicz P."/>
            <person name="Riley R."/>
            <person name="Saito K."/>
            <person name="San Clemente H."/>
            <person name="Shapiro H."/>
            <person name="van Tuinen D."/>
            <person name="Becard G."/>
            <person name="Bonfante P."/>
            <person name="Paszkowski U."/>
            <person name="Shachar-Hill Y.Y."/>
            <person name="Tuskan G.A."/>
            <person name="Young P.W."/>
            <person name="Sanders I.R."/>
            <person name="Henrissat B."/>
            <person name="Rensing S.A."/>
            <person name="Grigoriev I.V."/>
            <person name="Corradi N."/>
            <person name="Roux C."/>
            <person name="Martin F."/>
        </authorList>
    </citation>
    <scope>NUCLEOTIDE SEQUENCE [LARGE SCALE GENOMIC DNA]</scope>
    <source>
        <strain evidence="1 2">DAOM 197198</strain>
    </source>
</reference>
<evidence type="ECO:0000313" key="1">
    <source>
        <dbReference type="EMBL" id="POG79576.1"/>
    </source>
</evidence>
<gene>
    <name evidence="1" type="ORF">GLOIN_2v1526597</name>
</gene>
<dbReference type="Proteomes" id="UP000018888">
    <property type="component" value="Unassembled WGS sequence"/>
</dbReference>
<proteinExistence type="predicted"/>